<organism evidence="2 3">
    <name type="scientific">Hymenobacter fastidiosus</name>
    <dbReference type="NCBI Taxonomy" id="486264"/>
    <lineage>
        <taxon>Bacteria</taxon>
        <taxon>Pseudomonadati</taxon>
        <taxon>Bacteroidota</taxon>
        <taxon>Cytophagia</taxon>
        <taxon>Cytophagales</taxon>
        <taxon>Hymenobacteraceae</taxon>
        <taxon>Hymenobacter</taxon>
    </lineage>
</organism>
<proteinExistence type="predicted"/>
<keyword evidence="3" id="KW-1185">Reference proteome</keyword>
<dbReference type="Proteomes" id="UP001500567">
    <property type="component" value="Unassembled WGS sequence"/>
</dbReference>
<protein>
    <recommendedName>
        <fullName evidence="1">Secretion system C-terminal sorting domain-containing protein</fullName>
    </recommendedName>
</protein>
<evidence type="ECO:0000313" key="3">
    <source>
        <dbReference type="Proteomes" id="UP001500567"/>
    </source>
</evidence>
<reference evidence="3" key="1">
    <citation type="journal article" date="2019" name="Int. J. Syst. Evol. Microbiol.">
        <title>The Global Catalogue of Microorganisms (GCM) 10K type strain sequencing project: providing services to taxonomists for standard genome sequencing and annotation.</title>
        <authorList>
            <consortium name="The Broad Institute Genomics Platform"/>
            <consortium name="The Broad Institute Genome Sequencing Center for Infectious Disease"/>
            <person name="Wu L."/>
            <person name="Ma J."/>
        </authorList>
    </citation>
    <scope>NUCLEOTIDE SEQUENCE [LARGE SCALE GENOMIC DNA]</scope>
    <source>
        <strain evidence="3">JCM 17224</strain>
    </source>
</reference>
<feature type="domain" description="Secretion system C-terminal sorting" evidence="1">
    <location>
        <begin position="412"/>
        <end position="478"/>
    </location>
</feature>
<evidence type="ECO:0000259" key="1">
    <source>
        <dbReference type="Pfam" id="PF18962"/>
    </source>
</evidence>
<dbReference type="EMBL" id="BAABDJ010000036">
    <property type="protein sequence ID" value="GAA4015777.1"/>
    <property type="molecule type" value="Genomic_DNA"/>
</dbReference>
<dbReference type="InterPro" id="IPR026444">
    <property type="entry name" value="Secre_tail"/>
</dbReference>
<gene>
    <name evidence="2" type="ORF">GCM10022408_31460</name>
</gene>
<comment type="caution">
    <text evidence="2">The sequence shown here is derived from an EMBL/GenBank/DDBJ whole genome shotgun (WGS) entry which is preliminary data.</text>
</comment>
<dbReference type="Pfam" id="PF18962">
    <property type="entry name" value="Por_Secre_tail"/>
    <property type="match status" value="1"/>
</dbReference>
<dbReference type="NCBIfam" id="TIGR04183">
    <property type="entry name" value="Por_Secre_tail"/>
    <property type="match status" value="1"/>
</dbReference>
<accession>A0ABP7SSJ3</accession>
<name>A0ABP7SSJ3_9BACT</name>
<sequence length="488" mass="52813">MICACLSWLPTQAQNWRPFRPNGDVHAFHGASTDTVLTLRLDSAAVQGADSVYYFNRIMRRTGSFGWSKAVNNQFGQQLRYNVAQRTYSLLFEYSTNNFQLQQVIVLKPFVPVGTTWQSVDIDVIIPTTLLSRGTVQIDGVSDSVATFRVGNSQNIVLSKHYGLVSAPQNLRMRDPAAKILTLARRPDAAGRSYYNPLIILDLQPGDALGYRREAFSFTPFSCYTSFILRRVLNRQLTADSVIYTFQEQSRTAFSTAPGCPGGSPVVSPVSVVRVAAGRRTGQWQSQGAIPYAGIDLLAYEYRGGQLSSTAVLMGHPVIPAQAGTACSGPAKLRQQMLYRSNSAPGGYRPGIDALTWERRVADGVGSLGQSEFALAYVSRMLNGTVQACGSGTDFATLLPAKAASGVAFFQLYPNPATASATLQLPAPARAATTIRLLDNLGRTVRTQPLAAGQTTAILPLQDLIIGLYMVEVQAAGGAAQHLRLQHQ</sequence>
<evidence type="ECO:0000313" key="2">
    <source>
        <dbReference type="EMBL" id="GAA4015777.1"/>
    </source>
</evidence>